<evidence type="ECO:0000256" key="1">
    <source>
        <dbReference type="SAM" id="MobiDB-lite"/>
    </source>
</evidence>
<evidence type="ECO:0000313" key="4">
    <source>
        <dbReference type="Proteomes" id="UP001281130"/>
    </source>
</evidence>
<name>A0AB35T3U2_RUBRA</name>
<comment type="caution">
    <text evidence="3">The sequence shown here is derived from an EMBL/GenBank/DDBJ whole genome shotgun (WGS) entry which is preliminary data.</text>
</comment>
<protein>
    <recommendedName>
        <fullName evidence="2">Glutamine amidotransferase type-2 domain-containing protein</fullName>
    </recommendedName>
</protein>
<accession>A0AB35T3U2</accession>
<sequence>MAIGPGGLSVCGICGELRKGERSGPPDVAAVGRMMEEMVPRGPDGGGVYSHGKAMLPTREAPEGFTGDDIRGTLIPES</sequence>
<dbReference type="InterPro" id="IPR017932">
    <property type="entry name" value="GATase_2_dom"/>
</dbReference>
<dbReference type="EMBL" id="JAWXXX010000001">
    <property type="protein sequence ID" value="MDX5893465.1"/>
    <property type="molecule type" value="Genomic_DNA"/>
</dbReference>
<proteinExistence type="predicted"/>
<organism evidence="3 4">
    <name type="scientific">Rubrobacter radiotolerans</name>
    <name type="common">Arthrobacter radiotolerans</name>
    <dbReference type="NCBI Taxonomy" id="42256"/>
    <lineage>
        <taxon>Bacteria</taxon>
        <taxon>Bacillati</taxon>
        <taxon>Actinomycetota</taxon>
        <taxon>Rubrobacteria</taxon>
        <taxon>Rubrobacterales</taxon>
        <taxon>Rubrobacteraceae</taxon>
        <taxon>Rubrobacter</taxon>
    </lineage>
</organism>
<evidence type="ECO:0000259" key="2">
    <source>
        <dbReference type="PROSITE" id="PS51278"/>
    </source>
</evidence>
<dbReference type="RefSeq" id="WP_143533844.1">
    <property type="nucleotide sequence ID" value="NZ_CP007514.1"/>
</dbReference>
<dbReference type="AlphaFoldDB" id="A0AB35T3U2"/>
<gene>
    <name evidence="3" type="ORF">SIL72_05410</name>
</gene>
<reference evidence="3" key="1">
    <citation type="submission" date="2023-11" db="EMBL/GenBank/DDBJ databases">
        <title>MicrobeMod: A computational toolkit for identifying prokaryotic methylation and restriction-modification with nanopore sequencing.</title>
        <authorList>
            <person name="Crits-Christoph A."/>
            <person name="Kang S.C."/>
            <person name="Lee H."/>
            <person name="Ostrov N."/>
        </authorList>
    </citation>
    <scope>NUCLEOTIDE SEQUENCE</scope>
    <source>
        <strain evidence="3">ATCC 51242</strain>
    </source>
</reference>
<dbReference type="PROSITE" id="PS51278">
    <property type="entry name" value="GATASE_TYPE_2"/>
    <property type="match status" value="1"/>
</dbReference>
<feature type="region of interest" description="Disordered" evidence="1">
    <location>
        <begin position="38"/>
        <end position="78"/>
    </location>
</feature>
<feature type="domain" description="Glutamine amidotransferase type-2" evidence="2">
    <location>
        <begin position="11"/>
        <end position="78"/>
    </location>
</feature>
<dbReference type="Proteomes" id="UP001281130">
    <property type="component" value="Unassembled WGS sequence"/>
</dbReference>
<evidence type="ECO:0000313" key="3">
    <source>
        <dbReference type="EMBL" id="MDX5893465.1"/>
    </source>
</evidence>